<keyword evidence="2" id="KW-1185">Reference proteome</keyword>
<protein>
    <submittedName>
        <fullName evidence="1">Uncharacterized protein</fullName>
    </submittedName>
</protein>
<sequence>MVNARCCHLTSRHGAETMYRMPNSDAPKFVFREPDIGQPAKGHFCRCPKREREVALFRAVGKPKLSDVHEQHSIHQGFP</sequence>
<name>A0A4Y2API0_ARAVE</name>
<gene>
    <name evidence="1" type="ORF">AVEN_83191_1</name>
</gene>
<evidence type="ECO:0000313" key="2">
    <source>
        <dbReference type="Proteomes" id="UP000499080"/>
    </source>
</evidence>
<reference evidence="1 2" key="1">
    <citation type="journal article" date="2019" name="Sci. Rep.">
        <title>Orb-weaving spider Araneus ventricosus genome elucidates the spidroin gene catalogue.</title>
        <authorList>
            <person name="Kono N."/>
            <person name="Nakamura H."/>
            <person name="Ohtoshi R."/>
            <person name="Moran D.A.P."/>
            <person name="Shinohara A."/>
            <person name="Yoshida Y."/>
            <person name="Fujiwara M."/>
            <person name="Mori M."/>
            <person name="Tomita M."/>
            <person name="Arakawa K."/>
        </authorList>
    </citation>
    <scope>NUCLEOTIDE SEQUENCE [LARGE SCALE GENOMIC DNA]</scope>
</reference>
<dbReference type="AlphaFoldDB" id="A0A4Y2API0"/>
<accession>A0A4Y2API0</accession>
<organism evidence="1 2">
    <name type="scientific">Araneus ventricosus</name>
    <name type="common">Orbweaver spider</name>
    <name type="synonym">Epeira ventricosa</name>
    <dbReference type="NCBI Taxonomy" id="182803"/>
    <lineage>
        <taxon>Eukaryota</taxon>
        <taxon>Metazoa</taxon>
        <taxon>Ecdysozoa</taxon>
        <taxon>Arthropoda</taxon>
        <taxon>Chelicerata</taxon>
        <taxon>Arachnida</taxon>
        <taxon>Araneae</taxon>
        <taxon>Araneomorphae</taxon>
        <taxon>Entelegynae</taxon>
        <taxon>Araneoidea</taxon>
        <taxon>Araneidae</taxon>
        <taxon>Araneus</taxon>
    </lineage>
</organism>
<proteinExistence type="predicted"/>
<dbReference type="EMBL" id="BGPR01000024">
    <property type="protein sequence ID" value="GBL81136.1"/>
    <property type="molecule type" value="Genomic_DNA"/>
</dbReference>
<comment type="caution">
    <text evidence="1">The sequence shown here is derived from an EMBL/GenBank/DDBJ whole genome shotgun (WGS) entry which is preliminary data.</text>
</comment>
<dbReference type="Proteomes" id="UP000499080">
    <property type="component" value="Unassembled WGS sequence"/>
</dbReference>
<evidence type="ECO:0000313" key="1">
    <source>
        <dbReference type="EMBL" id="GBL81136.1"/>
    </source>
</evidence>